<organism evidence="3 4">
    <name type="scientific">Arachnia propionica</name>
    <dbReference type="NCBI Taxonomy" id="1750"/>
    <lineage>
        <taxon>Bacteria</taxon>
        <taxon>Bacillati</taxon>
        <taxon>Actinomycetota</taxon>
        <taxon>Actinomycetes</taxon>
        <taxon>Propionibacteriales</taxon>
        <taxon>Propionibacteriaceae</taxon>
        <taxon>Arachnia</taxon>
    </lineage>
</organism>
<dbReference type="SUPFAM" id="SSF54637">
    <property type="entry name" value="Thioesterase/thiol ester dehydrase-isomerase"/>
    <property type="match status" value="1"/>
</dbReference>
<feature type="domain" description="MaoC-like" evidence="2">
    <location>
        <begin position="26"/>
        <end position="125"/>
    </location>
</feature>
<evidence type="ECO:0000259" key="2">
    <source>
        <dbReference type="Pfam" id="PF01575"/>
    </source>
</evidence>
<dbReference type="PANTHER" id="PTHR43841">
    <property type="entry name" value="3-HYDROXYACYL-THIOESTER DEHYDRATASE HTDX-RELATED"/>
    <property type="match status" value="1"/>
</dbReference>
<dbReference type="Pfam" id="PF01575">
    <property type="entry name" value="MaoC_dehydratas"/>
    <property type="match status" value="1"/>
</dbReference>
<proteinExistence type="inferred from homology"/>
<evidence type="ECO:0000256" key="1">
    <source>
        <dbReference type="ARBA" id="ARBA00005254"/>
    </source>
</evidence>
<dbReference type="Proteomes" id="UP000280935">
    <property type="component" value="Unassembled WGS sequence"/>
</dbReference>
<dbReference type="InterPro" id="IPR002539">
    <property type="entry name" value="MaoC-like_dom"/>
</dbReference>
<name>A0A3P1WWC1_9ACTN</name>
<gene>
    <name evidence="3" type="ORF">EII35_05130</name>
</gene>
<protein>
    <submittedName>
        <fullName evidence="3">Dehydratase</fullName>
    </submittedName>
</protein>
<dbReference type="AlphaFoldDB" id="A0A3P1WWC1"/>
<dbReference type="Gene3D" id="3.10.129.10">
    <property type="entry name" value="Hotdog Thioesterase"/>
    <property type="match status" value="1"/>
</dbReference>
<comment type="similarity">
    <text evidence="1">Belongs to the enoyl-CoA hydratase/isomerase family.</text>
</comment>
<comment type="caution">
    <text evidence="3">The sequence shown here is derived from an EMBL/GenBank/DDBJ whole genome shotgun (WGS) entry which is preliminary data.</text>
</comment>
<dbReference type="OrthoDB" id="9800237at2"/>
<dbReference type="EMBL" id="RQYT01000007">
    <property type="protein sequence ID" value="RRD50336.1"/>
    <property type="molecule type" value="Genomic_DNA"/>
</dbReference>
<dbReference type="InterPro" id="IPR029069">
    <property type="entry name" value="HotDog_dom_sf"/>
</dbReference>
<evidence type="ECO:0000313" key="3">
    <source>
        <dbReference type="EMBL" id="RRD50336.1"/>
    </source>
</evidence>
<dbReference type="PANTHER" id="PTHR43841:SF3">
    <property type="entry name" value="(3R)-HYDROXYACYL-ACP DEHYDRATASE SUBUNIT HADB"/>
    <property type="match status" value="1"/>
</dbReference>
<evidence type="ECO:0000313" key="4">
    <source>
        <dbReference type="Proteomes" id="UP000280935"/>
    </source>
</evidence>
<reference evidence="3 4" key="1">
    <citation type="submission" date="2018-11" db="EMBL/GenBank/DDBJ databases">
        <title>Genomes From Bacteria Associated with the Canine Oral Cavity: a Test Case for Automated Genome-Based Taxonomic Assignment.</title>
        <authorList>
            <person name="Coil D.A."/>
            <person name="Jospin G."/>
            <person name="Darling A.E."/>
            <person name="Wallis C."/>
            <person name="Davis I.J."/>
            <person name="Harris S."/>
            <person name="Eisen J.A."/>
            <person name="Holcombe L.J."/>
            <person name="O'Flynn C."/>
        </authorList>
    </citation>
    <scope>NUCLEOTIDE SEQUENCE [LARGE SCALE GENOMIC DNA]</scope>
    <source>
        <strain evidence="3 4">OH2822_COT-296</strain>
    </source>
</reference>
<accession>A0A3P1WWC1</accession>
<sequence>MPVPPSCTPARRPPVPDIEPGLDLGELRVPITRSDVVRYSGAATDFNEIHFSDRHARAIGLPGVLAHGMWTMGAGLRLVTDWIKDPARVRRYQVRFTRPVIVPDTDEGTEVVYTGQVTAVADGIATVTLTATCGEDTVLGAARVEVSVD</sequence>